<sequence length="123" mass="13569">MSGDEMNSELMSEQGTREMEQRVLDARIVRELERVPDVSLSIPADFAARVAAKVPERKTGVAPVTHYGRTLMGVSLVVLLVALVVLAARGFVSSPIGLMVEWGLCIQFLVLAVWMGTQRWRSN</sequence>
<feature type="transmembrane region" description="Helical" evidence="1">
    <location>
        <begin position="98"/>
        <end position="117"/>
    </location>
</feature>
<feature type="transmembrane region" description="Helical" evidence="1">
    <location>
        <begin position="71"/>
        <end position="92"/>
    </location>
</feature>
<protein>
    <submittedName>
        <fullName evidence="2">Uncharacterized protein</fullName>
    </submittedName>
</protein>
<dbReference type="Proteomes" id="UP000292958">
    <property type="component" value="Unassembled WGS sequence"/>
</dbReference>
<reference evidence="2 3" key="1">
    <citation type="submission" date="2019-02" db="EMBL/GenBank/DDBJ databases">
        <title>Genomic Encyclopedia of Archaeal and Bacterial Type Strains, Phase II (KMG-II): from individual species to whole genera.</title>
        <authorList>
            <person name="Goeker M."/>
        </authorList>
    </citation>
    <scope>NUCLEOTIDE SEQUENCE [LARGE SCALE GENOMIC DNA]</scope>
    <source>
        <strain evidence="2 3">DSM 18101</strain>
    </source>
</reference>
<proteinExistence type="predicted"/>
<dbReference type="OrthoDB" id="123348at2"/>
<evidence type="ECO:0000313" key="3">
    <source>
        <dbReference type="Proteomes" id="UP000292958"/>
    </source>
</evidence>
<dbReference type="AlphaFoldDB" id="A0A4Q7YZH9"/>
<name>A0A4Q7YZH9_9BACT</name>
<evidence type="ECO:0000313" key="2">
    <source>
        <dbReference type="EMBL" id="RZU43392.1"/>
    </source>
</evidence>
<keyword evidence="1" id="KW-0812">Transmembrane</keyword>
<gene>
    <name evidence="2" type="ORF">BDD14_5051</name>
</gene>
<keyword evidence="3" id="KW-1185">Reference proteome</keyword>
<keyword evidence="1" id="KW-0472">Membrane</keyword>
<keyword evidence="1" id="KW-1133">Transmembrane helix</keyword>
<evidence type="ECO:0000256" key="1">
    <source>
        <dbReference type="SAM" id="Phobius"/>
    </source>
</evidence>
<accession>A0A4Q7YZH9</accession>
<comment type="caution">
    <text evidence="2">The sequence shown here is derived from an EMBL/GenBank/DDBJ whole genome shotgun (WGS) entry which is preliminary data.</text>
</comment>
<dbReference type="RefSeq" id="WP_130421922.1">
    <property type="nucleotide sequence ID" value="NZ_SHKW01000001.1"/>
</dbReference>
<organism evidence="2 3">
    <name type="scientific">Edaphobacter modestus</name>
    <dbReference type="NCBI Taxonomy" id="388466"/>
    <lineage>
        <taxon>Bacteria</taxon>
        <taxon>Pseudomonadati</taxon>
        <taxon>Acidobacteriota</taxon>
        <taxon>Terriglobia</taxon>
        <taxon>Terriglobales</taxon>
        <taxon>Acidobacteriaceae</taxon>
        <taxon>Edaphobacter</taxon>
    </lineage>
</organism>
<dbReference type="EMBL" id="SHKW01000001">
    <property type="protein sequence ID" value="RZU43392.1"/>
    <property type="molecule type" value="Genomic_DNA"/>
</dbReference>